<name>A0A1U7IA55_9CYAN</name>
<keyword evidence="1" id="KW-0472">Membrane</keyword>
<keyword evidence="1" id="KW-0812">Transmembrane</keyword>
<evidence type="ECO:0000313" key="3">
    <source>
        <dbReference type="Proteomes" id="UP000185860"/>
    </source>
</evidence>
<evidence type="ECO:0000313" key="2">
    <source>
        <dbReference type="EMBL" id="OKH33456.1"/>
    </source>
</evidence>
<dbReference type="EMBL" id="MRCE01000029">
    <property type="protein sequence ID" value="OKH33456.1"/>
    <property type="molecule type" value="Genomic_DNA"/>
</dbReference>
<proteinExistence type="predicted"/>
<gene>
    <name evidence="2" type="ORF">NIES2119_23035</name>
</gene>
<sequence>MKQINQVSSWWFWLSFFLFSTLFFVIIPEIIQPLSREFWGLSAEILQPTGEVPISVRYLFKNKFSPGNVAVGVAEGNLTPQCRATAIYQGHIDPGNFAVNRGFCSWNKSTQITVEEADFLCLNALLRQSIFTENKLFELGLNPRSNKKAIVIGTDLWNQSNSAGPKFAQKFKIAVVEKGLIGEKAYIWARVESFRNRQGELDASGLFGICVREEYYKKQLAGLVPFSEEWRWNCIALDQGRRVREIVKVMRSPNCKI</sequence>
<dbReference type="OrthoDB" id="510537at2"/>
<feature type="transmembrane region" description="Helical" evidence="1">
    <location>
        <begin position="12"/>
        <end position="31"/>
    </location>
</feature>
<comment type="caution">
    <text evidence="2">The sequence shown here is derived from an EMBL/GenBank/DDBJ whole genome shotgun (WGS) entry which is preliminary data.</text>
</comment>
<organism evidence="2 3">
    <name type="scientific">[Phormidium ambiguum] IAM M-71</name>
    <dbReference type="NCBI Taxonomy" id="454136"/>
    <lineage>
        <taxon>Bacteria</taxon>
        <taxon>Bacillati</taxon>
        <taxon>Cyanobacteriota</taxon>
        <taxon>Cyanophyceae</taxon>
        <taxon>Oscillatoriophycideae</taxon>
        <taxon>Aerosakkonematales</taxon>
        <taxon>Aerosakkonemataceae</taxon>
        <taxon>Floridanema</taxon>
    </lineage>
</organism>
<evidence type="ECO:0000256" key="1">
    <source>
        <dbReference type="SAM" id="Phobius"/>
    </source>
</evidence>
<accession>A0A1U7IA55</accession>
<dbReference type="AlphaFoldDB" id="A0A1U7IA55"/>
<protein>
    <submittedName>
        <fullName evidence="2">Uncharacterized protein</fullName>
    </submittedName>
</protein>
<keyword evidence="1" id="KW-1133">Transmembrane helix</keyword>
<reference evidence="2 3" key="1">
    <citation type="submission" date="2016-11" db="EMBL/GenBank/DDBJ databases">
        <title>Draft Genome Sequences of Nine Cyanobacterial Strains from Diverse Habitats.</title>
        <authorList>
            <person name="Zhu T."/>
            <person name="Hou S."/>
            <person name="Lu X."/>
            <person name="Hess W.R."/>
        </authorList>
    </citation>
    <scope>NUCLEOTIDE SEQUENCE [LARGE SCALE GENOMIC DNA]</scope>
    <source>
        <strain evidence="2 3">IAM M-71</strain>
    </source>
</reference>
<dbReference type="Proteomes" id="UP000185860">
    <property type="component" value="Unassembled WGS sequence"/>
</dbReference>
<dbReference type="RefSeq" id="WP_073595844.1">
    <property type="nucleotide sequence ID" value="NZ_MRCE01000029.1"/>
</dbReference>